<evidence type="ECO:0000256" key="3">
    <source>
        <dbReference type="ARBA" id="ARBA00022741"/>
    </source>
</evidence>
<dbReference type="PANTHER" id="PTHR12149:SF8">
    <property type="entry name" value="PROTEIN-RIBULOSAMINE 3-KINASE"/>
    <property type="match status" value="1"/>
</dbReference>
<keyword evidence="5" id="KW-0067">ATP-binding</keyword>
<dbReference type="FunFam" id="3.90.1200.10:FF:000006">
    <property type="entry name" value="Protein-ribulosamine 3-kinase, chloroplastic"/>
    <property type="match status" value="1"/>
</dbReference>
<dbReference type="Gene3D" id="3.30.200.20">
    <property type="entry name" value="Phosphorylase Kinase, domain 1"/>
    <property type="match status" value="1"/>
</dbReference>
<dbReference type="GO" id="GO:0005524">
    <property type="term" value="F:ATP binding"/>
    <property type="evidence" value="ECO:0007669"/>
    <property type="project" value="UniProtKB-KW"/>
</dbReference>
<evidence type="ECO:0000256" key="4">
    <source>
        <dbReference type="ARBA" id="ARBA00022777"/>
    </source>
</evidence>
<dbReference type="GO" id="GO:0005737">
    <property type="term" value="C:cytoplasm"/>
    <property type="evidence" value="ECO:0007669"/>
    <property type="project" value="UniProtKB-ARBA"/>
</dbReference>
<name>A0A1U7ITK3_9CYAN</name>
<dbReference type="InterPro" id="IPR016477">
    <property type="entry name" value="Fructo-/Ketosamine-3-kinase"/>
</dbReference>
<evidence type="ECO:0000256" key="6">
    <source>
        <dbReference type="PIRNR" id="PIRNR006221"/>
    </source>
</evidence>
<dbReference type="PIRSF" id="PIRSF006221">
    <property type="entry name" value="Ketosamine-3-kinase"/>
    <property type="match status" value="1"/>
</dbReference>
<dbReference type="SUPFAM" id="SSF56112">
    <property type="entry name" value="Protein kinase-like (PK-like)"/>
    <property type="match status" value="1"/>
</dbReference>
<proteinExistence type="inferred from homology"/>
<evidence type="ECO:0000313" key="7">
    <source>
        <dbReference type="EMBL" id="OKH40781.1"/>
    </source>
</evidence>
<organism evidence="7 8">
    <name type="scientific">[Phormidium ambiguum] IAM M-71</name>
    <dbReference type="NCBI Taxonomy" id="454136"/>
    <lineage>
        <taxon>Bacteria</taxon>
        <taxon>Bacillati</taxon>
        <taxon>Cyanobacteriota</taxon>
        <taxon>Cyanophyceae</taxon>
        <taxon>Oscillatoriophycideae</taxon>
        <taxon>Aerosakkonematales</taxon>
        <taxon>Aerosakkonemataceae</taxon>
        <taxon>Floridanema</taxon>
    </lineage>
</organism>
<dbReference type="Proteomes" id="UP000185860">
    <property type="component" value="Unassembled WGS sequence"/>
</dbReference>
<dbReference type="EMBL" id="MRCE01000001">
    <property type="protein sequence ID" value="OKH40781.1"/>
    <property type="molecule type" value="Genomic_DNA"/>
</dbReference>
<dbReference type="Gene3D" id="3.90.1200.10">
    <property type="match status" value="1"/>
</dbReference>
<accession>A0A1U7ITK3</accession>
<dbReference type="FunFam" id="3.30.200.20:FF:000264">
    <property type="entry name" value="Protein-ribulosamine 3-kinase, chloroplastic"/>
    <property type="match status" value="1"/>
</dbReference>
<dbReference type="PANTHER" id="PTHR12149">
    <property type="entry name" value="FRUCTOSAMINE 3 KINASE-RELATED PROTEIN"/>
    <property type="match status" value="1"/>
</dbReference>
<protein>
    <recommendedName>
        <fullName evidence="9">Fructosamine kinase family protein</fullName>
    </recommendedName>
</protein>
<evidence type="ECO:0000256" key="2">
    <source>
        <dbReference type="ARBA" id="ARBA00022679"/>
    </source>
</evidence>
<dbReference type="Pfam" id="PF03881">
    <property type="entry name" value="Fructosamin_kin"/>
    <property type="match status" value="1"/>
</dbReference>
<comment type="similarity">
    <text evidence="1 6">Belongs to the fructosamine kinase family.</text>
</comment>
<comment type="caution">
    <text evidence="7">The sequence shown here is derived from an EMBL/GenBank/DDBJ whole genome shotgun (WGS) entry which is preliminary data.</text>
</comment>
<sequence length="290" mass="32781">MWTTIAEHISQETGEKFVIENRRSVGGGCINQGYTITDNDRTYFVKLNQVSQVDMFAAEALGLQEMWSTKTIRVPQPICYGTADNSAYIVQEYLELGRSGGNNAWEEMGRKLAEMHKTTSNKGFGWERNNTIGSTPQINTWTSDWIDFFAEHRIGYQLKLAKRRGGQFSQGESLIKAIPELLANHHPQPSLVHGDLWSGNASVTAAGEPVIFDPATYYGDREVDLAMTELFGRFPASFYHGYNAVWPLDSGYELRKNLYNLYHIINHFNLFGGSYESQANRMISQLLSQV</sequence>
<gene>
    <name evidence="7" type="ORF">NIES2119_00230</name>
</gene>
<keyword evidence="3" id="KW-0547">Nucleotide-binding</keyword>
<dbReference type="AlphaFoldDB" id="A0A1U7ITK3"/>
<evidence type="ECO:0008006" key="9">
    <source>
        <dbReference type="Google" id="ProtNLM"/>
    </source>
</evidence>
<keyword evidence="2 6" id="KW-0808">Transferase</keyword>
<dbReference type="InterPro" id="IPR011009">
    <property type="entry name" value="Kinase-like_dom_sf"/>
</dbReference>
<evidence type="ECO:0000313" key="8">
    <source>
        <dbReference type="Proteomes" id="UP000185860"/>
    </source>
</evidence>
<reference evidence="7 8" key="1">
    <citation type="submission" date="2016-11" db="EMBL/GenBank/DDBJ databases">
        <title>Draft Genome Sequences of Nine Cyanobacterial Strains from Diverse Habitats.</title>
        <authorList>
            <person name="Zhu T."/>
            <person name="Hou S."/>
            <person name="Lu X."/>
            <person name="Hess W.R."/>
        </authorList>
    </citation>
    <scope>NUCLEOTIDE SEQUENCE [LARGE SCALE GENOMIC DNA]</scope>
    <source>
        <strain evidence="7 8">IAM M-71</strain>
    </source>
</reference>
<dbReference type="OrthoDB" id="5291879at2"/>
<dbReference type="GO" id="GO:0016301">
    <property type="term" value="F:kinase activity"/>
    <property type="evidence" value="ECO:0007669"/>
    <property type="project" value="UniProtKB-UniRule"/>
</dbReference>
<keyword evidence="4 6" id="KW-0418">Kinase</keyword>
<evidence type="ECO:0000256" key="5">
    <source>
        <dbReference type="ARBA" id="ARBA00022840"/>
    </source>
</evidence>
<evidence type="ECO:0000256" key="1">
    <source>
        <dbReference type="ARBA" id="ARBA00009460"/>
    </source>
</evidence>
<dbReference type="STRING" id="454136.NIES2119_00230"/>
<dbReference type="RefSeq" id="WP_073591455.1">
    <property type="nucleotide sequence ID" value="NZ_MRCE01000001.1"/>
</dbReference>